<accession>A0AAV3ZJ43</accession>
<dbReference type="EMBL" id="BLXT01002484">
    <property type="protein sequence ID" value="GFN95144.1"/>
    <property type="molecule type" value="Genomic_DNA"/>
</dbReference>
<evidence type="ECO:0000313" key="2">
    <source>
        <dbReference type="Proteomes" id="UP000735302"/>
    </source>
</evidence>
<reference evidence="1 2" key="1">
    <citation type="journal article" date="2021" name="Elife">
        <title>Chloroplast acquisition without the gene transfer in kleptoplastic sea slugs, Plakobranchus ocellatus.</title>
        <authorList>
            <person name="Maeda T."/>
            <person name="Takahashi S."/>
            <person name="Yoshida T."/>
            <person name="Shimamura S."/>
            <person name="Takaki Y."/>
            <person name="Nagai Y."/>
            <person name="Toyoda A."/>
            <person name="Suzuki Y."/>
            <person name="Arimoto A."/>
            <person name="Ishii H."/>
            <person name="Satoh N."/>
            <person name="Nishiyama T."/>
            <person name="Hasebe M."/>
            <person name="Maruyama T."/>
            <person name="Minagawa J."/>
            <person name="Obokata J."/>
            <person name="Shigenobu S."/>
        </authorList>
    </citation>
    <scope>NUCLEOTIDE SEQUENCE [LARGE SCALE GENOMIC DNA]</scope>
</reference>
<organism evidence="1 2">
    <name type="scientific">Plakobranchus ocellatus</name>
    <dbReference type="NCBI Taxonomy" id="259542"/>
    <lineage>
        <taxon>Eukaryota</taxon>
        <taxon>Metazoa</taxon>
        <taxon>Spiralia</taxon>
        <taxon>Lophotrochozoa</taxon>
        <taxon>Mollusca</taxon>
        <taxon>Gastropoda</taxon>
        <taxon>Heterobranchia</taxon>
        <taxon>Euthyneura</taxon>
        <taxon>Panpulmonata</taxon>
        <taxon>Sacoglossa</taxon>
        <taxon>Placobranchoidea</taxon>
        <taxon>Plakobranchidae</taxon>
        <taxon>Plakobranchus</taxon>
    </lineage>
</organism>
<dbReference type="AlphaFoldDB" id="A0AAV3ZJ43"/>
<name>A0AAV3ZJ43_9GAST</name>
<comment type="caution">
    <text evidence="1">The sequence shown here is derived from an EMBL/GenBank/DDBJ whole genome shotgun (WGS) entry which is preliminary data.</text>
</comment>
<dbReference type="Proteomes" id="UP000735302">
    <property type="component" value="Unassembled WGS sequence"/>
</dbReference>
<protein>
    <submittedName>
        <fullName evidence="1">Uncharacterized protein</fullName>
    </submittedName>
</protein>
<keyword evidence="2" id="KW-1185">Reference proteome</keyword>
<gene>
    <name evidence="1" type="ORF">PoB_002165000</name>
</gene>
<proteinExistence type="predicted"/>
<sequence length="201" mass="22835">MWRNCAGELVLGTFPSAVVHQRKLYWERLKHLSAIGQQSMERPESSQDEESTEKLVDQASVRLQRPEERSICIHYTCTDIYRDFSEASWPGTDPGLMMARRWPEITKQRTGFMASDDLRVFLLAICRRLYPEMHRGHSVTVWRLCIVRFLFILGGVSHTVAGVSALRSAGTILSRVRAPLPAPRPDGEPECLRSTHCGLAK</sequence>
<evidence type="ECO:0000313" key="1">
    <source>
        <dbReference type="EMBL" id="GFN95144.1"/>
    </source>
</evidence>